<keyword evidence="2" id="KW-0808">Transferase</keyword>
<sequence>MDPSPVRAPRPVDATVAFFDFFAERYEGWAQGLHARVARRLVEWVEPLPGELVLDVGCGTGLVSNRAAELVWPTGRVIGLDVSFAMLELAYDRAPANAGYQLVHLEDRLPFPAASFDLITFGDSLPYFSEPFAMLEEARRVLRPGGRIGLSLRQRSMVTEAQRAFYRLLDEELAEAHPLIVPRHRREDHGKLGEPELVRELLEDAGFGTPRVTQLVTGVRMESGLAWIELLQGAGPWPHALLSTLGPDLKRQLAVAVEREMAGLGDDAFRHHEAFIFVSAPVRGAR</sequence>
<dbReference type="PANTHER" id="PTHR43591:SF24">
    <property type="entry name" value="2-METHOXY-6-POLYPRENYL-1,4-BENZOQUINOL METHYLASE, MITOCHONDRIAL"/>
    <property type="match status" value="1"/>
</dbReference>
<dbReference type="InterPro" id="IPR029063">
    <property type="entry name" value="SAM-dependent_MTases_sf"/>
</dbReference>
<keyword evidence="2" id="KW-0489">Methyltransferase</keyword>
<name>A0A934N6K0_9BACT</name>
<evidence type="ECO:0000313" key="3">
    <source>
        <dbReference type="Proteomes" id="UP000612893"/>
    </source>
</evidence>
<gene>
    <name evidence="2" type="ORF">JF922_06230</name>
</gene>
<proteinExistence type="predicted"/>
<feature type="domain" description="Methyltransferase" evidence="1">
    <location>
        <begin position="53"/>
        <end position="146"/>
    </location>
</feature>
<dbReference type="EMBL" id="JAEKNR010000072">
    <property type="protein sequence ID" value="MBJ7597666.1"/>
    <property type="molecule type" value="Genomic_DNA"/>
</dbReference>
<dbReference type="CDD" id="cd02440">
    <property type="entry name" value="AdoMet_MTases"/>
    <property type="match status" value="1"/>
</dbReference>
<dbReference type="InterPro" id="IPR041698">
    <property type="entry name" value="Methyltransf_25"/>
</dbReference>
<organism evidence="2 3">
    <name type="scientific">Candidatus Nephthysia bennettiae</name>
    <dbReference type="NCBI Taxonomy" id="3127016"/>
    <lineage>
        <taxon>Bacteria</taxon>
        <taxon>Bacillati</taxon>
        <taxon>Candidatus Dormiibacterota</taxon>
        <taxon>Candidatus Dormibacteria</taxon>
        <taxon>Candidatus Dormibacterales</taxon>
        <taxon>Candidatus Dormibacteraceae</taxon>
        <taxon>Candidatus Nephthysia</taxon>
    </lineage>
</organism>
<dbReference type="GO" id="GO:0008168">
    <property type="term" value="F:methyltransferase activity"/>
    <property type="evidence" value="ECO:0007669"/>
    <property type="project" value="UniProtKB-KW"/>
</dbReference>
<dbReference type="GO" id="GO:0032259">
    <property type="term" value="P:methylation"/>
    <property type="evidence" value="ECO:0007669"/>
    <property type="project" value="UniProtKB-KW"/>
</dbReference>
<comment type="caution">
    <text evidence="2">The sequence shown here is derived from an EMBL/GenBank/DDBJ whole genome shotgun (WGS) entry which is preliminary data.</text>
</comment>
<keyword evidence="3" id="KW-1185">Reference proteome</keyword>
<evidence type="ECO:0000259" key="1">
    <source>
        <dbReference type="Pfam" id="PF13649"/>
    </source>
</evidence>
<evidence type="ECO:0000313" key="2">
    <source>
        <dbReference type="EMBL" id="MBJ7597666.1"/>
    </source>
</evidence>
<dbReference type="PANTHER" id="PTHR43591">
    <property type="entry name" value="METHYLTRANSFERASE"/>
    <property type="match status" value="1"/>
</dbReference>
<reference evidence="2" key="1">
    <citation type="submission" date="2020-10" db="EMBL/GenBank/DDBJ databases">
        <title>Ca. Dormibacterota MAGs.</title>
        <authorList>
            <person name="Montgomery K."/>
        </authorList>
    </citation>
    <scope>NUCLEOTIDE SEQUENCE [LARGE SCALE GENOMIC DNA]</scope>
    <source>
        <strain evidence="2">SC8812_S17_10</strain>
    </source>
</reference>
<dbReference type="Gene3D" id="3.40.50.150">
    <property type="entry name" value="Vaccinia Virus protein VP39"/>
    <property type="match status" value="1"/>
</dbReference>
<dbReference type="SUPFAM" id="SSF53335">
    <property type="entry name" value="S-adenosyl-L-methionine-dependent methyltransferases"/>
    <property type="match status" value="1"/>
</dbReference>
<protein>
    <submittedName>
        <fullName evidence="2">Methyltransferase domain-containing protein</fullName>
    </submittedName>
</protein>
<dbReference type="Proteomes" id="UP000612893">
    <property type="component" value="Unassembled WGS sequence"/>
</dbReference>
<accession>A0A934N6K0</accession>
<dbReference type="Pfam" id="PF13649">
    <property type="entry name" value="Methyltransf_25"/>
    <property type="match status" value="1"/>
</dbReference>
<dbReference type="AlphaFoldDB" id="A0A934N6K0"/>
<dbReference type="RefSeq" id="WP_338200079.1">
    <property type="nucleotide sequence ID" value="NZ_JAEKNR010000072.1"/>
</dbReference>